<dbReference type="Gene3D" id="3.40.50.150">
    <property type="entry name" value="Vaccinia Virus protein VP39"/>
    <property type="match status" value="1"/>
</dbReference>
<dbReference type="GO" id="GO:0032259">
    <property type="term" value="P:methylation"/>
    <property type="evidence" value="ECO:0007669"/>
    <property type="project" value="UniProtKB-KW"/>
</dbReference>
<dbReference type="AlphaFoldDB" id="A0A1H8IK37"/>
<sequence>MEIFNNVNSIFKMIVSEKLKYGDRAVDATVGNGNDIEFILKKVGKEGFVYGFDIQKIAIDNTQKRLSKNKDLDNFKLIHDGHENIDRYVNEKIDLAVFNLGYLPKADHSLITRASSTIESIEKLKKILKEEGVIVISAYLGHEGGMDEYLKILEYTKNINQREFNVMKIEFINQVNNPPKMILIERRHIK</sequence>
<evidence type="ECO:0000313" key="1">
    <source>
        <dbReference type="EMBL" id="SEN68287.1"/>
    </source>
</evidence>
<organism evidence="1 2">
    <name type="scientific">Peptostreptococcus russellii</name>
    <dbReference type="NCBI Taxonomy" id="215200"/>
    <lineage>
        <taxon>Bacteria</taxon>
        <taxon>Bacillati</taxon>
        <taxon>Bacillota</taxon>
        <taxon>Clostridia</taxon>
        <taxon>Peptostreptococcales</taxon>
        <taxon>Peptostreptococcaceae</taxon>
        <taxon>Peptostreptococcus</taxon>
    </lineage>
</organism>
<accession>A0A1H8IK37</accession>
<dbReference type="InterPro" id="IPR010719">
    <property type="entry name" value="MnmM_MeTrfase"/>
</dbReference>
<dbReference type="GO" id="GO:0008168">
    <property type="term" value="F:methyltransferase activity"/>
    <property type="evidence" value="ECO:0007669"/>
    <property type="project" value="UniProtKB-KW"/>
</dbReference>
<name>A0A1H8IK37_9FIRM</name>
<dbReference type="PANTHER" id="PTHR35276:SF1">
    <property type="entry name" value="TRNA (MNM(5)S(2)U34)-METHYLTRANSFERASE, CHLOROPLASTIC"/>
    <property type="match status" value="1"/>
</dbReference>
<dbReference type="Pfam" id="PF06962">
    <property type="entry name" value="rRNA_methylase"/>
    <property type="match status" value="1"/>
</dbReference>
<dbReference type="SUPFAM" id="SSF53335">
    <property type="entry name" value="S-adenosyl-L-methionine-dependent methyltransferases"/>
    <property type="match status" value="1"/>
</dbReference>
<protein>
    <submittedName>
        <fullName evidence="1">Putative rRNA methylase</fullName>
    </submittedName>
</protein>
<gene>
    <name evidence="1" type="ORF">SAMN05216454_10834</name>
</gene>
<keyword evidence="2" id="KW-1185">Reference proteome</keyword>
<reference evidence="1 2" key="1">
    <citation type="submission" date="2016-10" db="EMBL/GenBank/DDBJ databases">
        <authorList>
            <person name="de Groot N.N."/>
        </authorList>
    </citation>
    <scope>NUCLEOTIDE SEQUENCE [LARGE SCALE GENOMIC DNA]</scope>
    <source>
        <strain evidence="1 2">Calf135</strain>
    </source>
</reference>
<proteinExistence type="predicted"/>
<dbReference type="RefSeq" id="WP_091975646.1">
    <property type="nucleotide sequence ID" value="NZ_FODF01000008.1"/>
</dbReference>
<evidence type="ECO:0000313" key="2">
    <source>
        <dbReference type="Proteomes" id="UP000199512"/>
    </source>
</evidence>
<dbReference type="STRING" id="215200.SAMN05216454_10834"/>
<keyword evidence="1" id="KW-0808">Transferase</keyword>
<dbReference type="InterPro" id="IPR029063">
    <property type="entry name" value="SAM-dependent_MTases_sf"/>
</dbReference>
<dbReference type="CDD" id="cd02440">
    <property type="entry name" value="AdoMet_MTases"/>
    <property type="match status" value="1"/>
</dbReference>
<dbReference type="OrthoDB" id="9792989at2"/>
<keyword evidence="1" id="KW-0489">Methyltransferase</keyword>
<dbReference type="PANTHER" id="PTHR35276">
    <property type="entry name" value="S-ADENOSYL-L-METHIONINE-DEPENDENT METHYLTRANSFERASES SUPERFAMILY PROTEIN"/>
    <property type="match status" value="1"/>
</dbReference>
<dbReference type="EMBL" id="FODF01000008">
    <property type="protein sequence ID" value="SEN68287.1"/>
    <property type="molecule type" value="Genomic_DNA"/>
</dbReference>
<dbReference type="Proteomes" id="UP000199512">
    <property type="component" value="Unassembled WGS sequence"/>
</dbReference>